<evidence type="ECO:0008006" key="2">
    <source>
        <dbReference type="Google" id="ProtNLM"/>
    </source>
</evidence>
<sequence>MLIVAGLVIYWPSASRAGEDIKIGSKAFTESVILGEVLAHLARETGVGVYHHRQLGGTRVL</sequence>
<feature type="non-terminal residue" evidence="1">
    <location>
        <position position="61"/>
    </location>
</feature>
<dbReference type="EMBL" id="UINC01112699">
    <property type="protein sequence ID" value="SVC81825.1"/>
    <property type="molecule type" value="Genomic_DNA"/>
</dbReference>
<organism evidence="1">
    <name type="scientific">marine metagenome</name>
    <dbReference type="NCBI Taxonomy" id="408172"/>
    <lineage>
        <taxon>unclassified sequences</taxon>
        <taxon>metagenomes</taxon>
        <taxon>ecological metagenomes</taxon>
    </lineage>
</organism>
<gene>
    <name evidence="1" type="ORF">METZ01_LOCUS334679</name>
</gene>
<reference evidence="1" key="1">
    <citation type="submission" date="2018-05" db="EMBL/GenBank/DDBJ databases">
        <authorList>
            <person name="Lanie J.A."/>
            <person name="Ng W.-L."/>
            <person name="Kazmierczak K.M."/>
            <person name="Andrzejewski T.M."/>
            <person name="Davidsen T.M."/>
            <person name="Wayne K.J."/>
            <person name="Tettelin H."/>
            <person name="Glass J.I."/>
            <person name="Rusch D."/>
            <person name="Podicherti R."/>
            <person name="Tsui H.-C.T."/>
            <person name="Winkler M.E."/>
        </authorList>
    </citation>
    <scope>NUCLEOTIDE SEQUENCE</scope>
</reference>
<dbReference type="Gene3D" id="3.40.190.10">
    <property type="entry name" value="Periplasmic binding protein-like II"/>
    <property type="match status" value="1"/>
</dbReference>
<protein>
    <recommendedName>
        <fullName evidence="2">ABC-type glycine betaine transport system substrate-binding domain-containing protein</fullName>
    </recommendedName>
</protein>
<dbReference type="AlphaFoldDB" id="A0A382QA87"/>
<name>A0A382QA87_9ZZZZ</name>
<evidence type="ECO:0000313" key="1">
    <source>
        <dbReference type="EMBL" id="SVC81825.1"/>
    </source>
</evidence>
<accession>A0A382QA87</accession>
<proteinExistence type="predicted"/>